<proteinExistence type="predicted"/>
<evidence type="ECO:0000313" key="1">
    <source>
        <dbReference type="EMBL" id="ANB17262.1"/>
    </source>
</evidence>
<keyword evidence="2" id="KW-1185">Reference proteome</keyword>
<gene>
    <name evidence="1" type="ORF">I596_1232</name>
</gene>
<dbReference type="KEGG" id="dko:I596_1232"/>
<organism evidence="1 2">
    <name type="scientific">Dokdonella koreensis DS-123</name>
    <dbReference type="NCBI Taxonomy" id="1300342"/>
    <lineage>
        <taxon>Bacteria</taxon>
        <taxon>Pseudomonadati</taxon>
        <taxon>Pseudomonadota</taxon>
        <taxon>Gammaproteobacteria</taxon>
        <taxon>Lysobacterales</taxon>
        <taxon>Rhodanobacteraceae</taxon>
        <taxon>Dokdonella</taxon>
    </lineage>
</organism>
<name>A0A167GRC7_9GAMM</name>
<dbReference type="EMBL" id="CP015249">
    <property type="protein sequence ID" value="ANB17262.1"/>
    <property type="molecule type" value="Genomic_DNA"/>
</dbReference>
<protein>
    <submittedName>
        <fullName evidence="1">Uncharacterized protein</fullName>
    </submittedName>
</protein>
<evidence type="ECO:0000313" key="2">
    <source>
        <dbReference type="Proteomes" id="UP000076830"/>
    </source>
</evidence>
<sequence length="58" mass="6605">MVYGDYHQLLAAIAINVSDCRRLDELPQGEDASLAQWPRAVLTHFTGRAYRVDNWLTS</sequence>
<dbReference type="AlphaFoldDB" id="A0A167GRC7"/>
<accession>A0A167GRC7</accession>
<reference evidence="1 2" key="1">
    <citation type="submission" date="2016-04" db="EMBL/GenBank/DDBJ databases">
        <title>Complete genome sequence of Dokdonella koreensis DS-123T.</title>
        <authorList>
            <person name="Kim J.F."/>
            <person name="Lee H."/>
            <person name="Kwak M.-J."/>
        </authorList>
    </citation>
    <scope>NUCLEOTIDE SEQUENCE [LARGE SCALE GENOMIC DNA]</scope>
    <source>
        <strain evidence="1 2">DS-123</strain>
    </source>
</reference>
<dbReference type="Proteomes" id="UP000076830">
    <property type="component" value="Chromosome"/>
</dbReference>